<feature type="domain" description="Cytochrome c7-like" evidence="2">
    <location>
        <begin position="220"/>
        <end position="282"/>
    </location>
</feature>
<dbReference type="InterPro" id="IPR036280">
    <property type="entry name" value="Multihaem_cyt_sf"/>
</dbReference>
<dbReference type="AlphaFoldDB" id="A0A933W3K5"/>
<dbReference type="Gene3D" id="3.90.10.10">
    <property type="entry name" value="Cytochrome C3"/>
    <property type="match status" value="2"/>
</dbReference>
<evidence type="ECO:0000313" key="4">
    <source>
        <dbReference type="Proteomes" id="UP000696931"/>
    </source>
</evidence>
<proteinExistence type="predicted"/>
<dbReference type="SUPFAM" id="SSF48695">
    <property type="entry name" value="Multiheme cytochromes"/>
    <property type="match status" value="1"/>
</dbReference>
<accession>A0A933W3K5</accession>
<feature type="signal peptide" evidence="1">
    <location>
        <begin position="1"/>
        <end position="20"/>
    </location>
</feature>
<dbReference type="NCBIfam" id="TIGR04257">
    <property type="entry name" value="nanowire_3heme"/>
    <property type="match status" value="2"/>
</dbReference>
<organism evidence="3 4">
    <name type="scientific">Eiseniibacteriota bacterium</name>
    <dbReference type="NCBI Taxonomy" id="2212470"/>
    <lineage>
        <taxon>Bacteria</taxon>
        <taxon>Candidatus Eiseniibacteriota</taxon>
    </lineage>
</organism>
<evidence type="ECO:0000313" key="3">
    <source>
        <dbReference type="EMBL" id="MBI5170038.1"/>
    </source>
</evidence>
<evidence type="ECO:0000256" key="1">
    <source>
        <dbReference type="SAM" id="SignalP"/>
    </source>
</evidence>
<comment type="caution">
    <text evidence="3">The sequence shown here is derived from an EMBL/GenBank/DDBJ whole genome shotgun (WGS) entry which is preliminary data.</text>
</comment>
<dbReference type="PANTHER" id="PTHR39425">
    <property type="entry name" value="LIPOPROTEIN CYTOCHROME C"/>
    <property type="match status" value="1"/>
</dbReference>
<dbReference type="EMBL" id="JACRIW010000079">
    <property type="protein sequence ID" value="MBI5170038.1"/>
    <property type="molecule type" value="Genomic_DNA"/>
</dbReference>
<gene>
    <name evidence="3" type="ORF">HZA61_11160</name>
</gene>
<sequence>MRRLLALLLIAFLAAGCGNAARAFFDLPPPRPAAAPAAAARALPAHEPVNETLPPLESTLNADSVLAMLPRDAIGHPDWVRALREGLMRPRPAIGGRFEDSPAPFGFDFFFPGRDSSFDASFPHSAHTQIIACAQCHSRIFRYRNVKYRMLDLLSGRYCGECHGKVSFPVVSGCERCHARIKLPEHRVRPRLLGTVVMSRVEDGTGMSPNTPEKQLPRAVFPHWVHRIRYQCRVCHMEIFEPRAGANRVTMKDITAGQACGRCHDGRTAFRAGFGNCERCHREPPAFVPDPVIVDSTLFQEQ</sequence>
<dbReference type="InterPro" id="IPR026352">
    <property type="entry name" value="Nanowire_3heme"/>
</dbReference>
<evidence type="ECO:0000259" key="2">
    <source>
        <dbReference type="Pfam" id="PF14522"/>
    </source>
</evidence>
<dbReference type="PROSITE" id="PS51257">
    <property type="entry name" value="PROKAR_LIPOPROTEIN"/>
    <property type="match status" value="1"/>
</dbReference>
<dbReference type="PANTHER" id="PTHR39425:SF1">
    <property type="entry name" value="CYTOCHROME C7-LIKE DOMAIN-CONTAINING PROTEIN"/>
    <property type="match status" value="1"/>
</dbReference>
<reference evidence="3" key="1">
    <citation type="submission" date="2020-07" db="EMBL/GenBank/DDBJ databases">
        <title>Huge and variable diversity of episymbiotic CPR bacteria and DPANN archaea in groundwater ecosystems.</title>
        <authorList>
            <person name="He C.Y."/>
            <person name="Keren R."/>
            <person name="Whittaker M."/>
            <person name="Farag I.F."/>
            <person name="Doudna J."/>
            <person name="Cate J.H.D."/>
            <person name="Banfield J.F."/>
        </authorList>
    </citation>
    <scope>NUCLEOTIDE SEQUENCE</scope>
    <source>
        <strain evidence="3">NC_groundwater_1813_Pr3_B-0.1um_71_17</strain>
    </source>
</reference>
<protein>
    <recommendedName>
        <fullName evidence="2">Cytochrome c7-like domain-containing protein</fullName>
    </recommendedName>
</protein>
<name>A0A933W3K5_UNCEI</name>
<dbReference type="Proteomes" id="UP000696931">
    <property type="component" value="Unassembled WGS sequence"/>
</dbReference>
<feature type="chain" id="PRO_5037994373" description="Cytochrome c7-like domain-containing protein" evidence="1">
    <location>
        <begin position="21"/>
        <end position="302"/>
    </location>
</feature>
<dbReference type="Pfam" id="PF14522">
    <property type="entry name" value="Cytochrome_C7"/>
    <property type="match status" value="2"/>
</dbReference>
<feature type="domain" description="Cytochrome c7-like" evidence="2">
    <location>
        <begin position="121"/>
        <end position="178"/>
    </location>
</feature>
<dbReference type="InterPro" id="IPR029467">
    <property type="entry name" value="Cyt_c7-like"/>
</dbReference>
<keyword evidence="1" id="KW-0732">Signal</keyword>